<dbReference type="GO" id="GO:0043138">
    <property type="term" value="F:3'-5' DNA helicase activity"/>
    <property type="evidence" value="ECO:0007669"/>
    <property type="project" value="TreeGrafter"/>
</dbReference>
<sequence length="568" mass="63187">MKLELCEKRKAVIAQGGHLLVLGGPGSGKTTIALLKAQRQSATLKPGQGILFLSFSRAAIRQVLLRCKEILTPAERRAVTVQTYHAFCMEILEAHGRLLHGRPIRFLYPGEERLQKSAFDGDWMVERRRLASEQGLYCFDLFAAGAADLLEGCAALRELIADRFPMIIVDEFQDTDDNQWRIVRALAEVTDVFCLADPEQRIFDYRDDIDPRRLDILREEIQVTEFDLGGENHRSPNAGILQFADAVLHNHSPLPATPDIKQVSYWQNTFAATVHAAVIWTFSALRKKGVEHPSVAVLSRSNSLIADLSVILSETHTYNKQTLPVIEHDVVWDAELSAAAAVVVASILEWPTGPAEETLARTLRVIAGYYKLKNAEEPTNAAAEHARKYDEAAAKVATGEGPRINAAKALVAVYKAGIDLVGEPVADWKAARWVLHDIPALNELFREARLVRLFRATDSLASGLGERWLALSSYAGASELVKRTLEQERLVAAERDPQGCILMNMHKAKGKEFDGVVLVEGAFKSSFFDERNEQPPFERSRRLLRVGLTRARTLVAIVRPQNARPLVD</sequence>
<evidence type="ECO:0000256" key="4">
    <source>
        <dbReference type="ARBA" id="ARBA00022840"/>
    </source>
</evidence>
<dbReference type="GO" id="GO:0016787">
    <property type="term" value="F:hydrolase activity"/>
    <property type="evidence" value="ECO:0007669"/>
    <property type="project" value="UniProtKB-UniRule"/>
</dbReference>
<reference evidence="8" key="1">
    <citation type="submission" date="2024-05" db="EMBL/GenBank/DDBJ databases">
        <authorList>
            <person name="Luo Y.-C."/>
            <person name="Nicholds J."/>
            <person name="Mortimer T."/>
            <person name="Maboni G."/>
        </authorList>
    </citation>
    <scope>NUCLEOTIDE SEQUENCE</scope>
    <source>
        <strain evidence="8">153920</strain>
    </source>
</reference>
<proteinExistence type="predicted"/>
<feature type="domain" description="UvrD-like helicase ATP-binding" evidence="7">
    <location>
        <begin position="2"/>
        <end position="236"/>
    </location>
</feature>
<dbReference type="GO" id="GO:0000725">
    <property type="term" value="P:recombinational repair"/>
    <property type="evidence" value="ECO:0007669"/>
    <property type="project" value="TreeGrafter"/>
</dbReference>
<evidence type="ECO:0000256" key="6">
    <source>
        <dbReference type="PROSITE-ProRule" id="PRU00560"/>
    </source>
</evidence>
<dbReference type="InterPro" id="IPR027785">
    <property type="entry name" value="UvrD-like_helicase_C"/>
</dbReference>
<dbReference type="SMART" id="SM00382">
    <property type="entry name" value="AAA"/>
    <property type="match status" value="1"/>
</dbReference>
<dbReference type="Gene3D" id="3.40.50.300">
    <property type="entry name" value="P-loop containing nucleotide triphosphate hydrolases"/>
    <property type="match status" value="2"/>
</dbReference>
<dbReference type="InterPro" id="IPR000212">
    <property type="entry name" value="DNA_helicase_UvrD/REP"/>
</dbReference>
<feature type="binding site" evidence="6">
    <location>
        <begin position="23"/>
        <end position="30"/>
    </location>
    <ligand>
        <name>ATP</name>
        <dbReference type="ChEBI" id="CHEBI:30616"/>
    </ligand>
</feature>
<evidence type="ECO:0000256" key="5">
    <source>
        <dbReference type="ARBA" id="ARBA00034923"/>
    </source>
</evidence>
<evidence type="ECO:0000313" key="8">
    <source>
        <dbReference type="EMBL" id="XDJ41797.1"/>
    </source>
</evidence>
<dbReference type="SUPFAM" id="SSF52540">
    <property type="entry name" value="P-loop containing nucleoside triphosphate hydrolases"/>
    <property type="match status" value="1"/>
</dbReference>
<keyword evidence="1 6" id="KW-0547">Nucleotide-binding</keyword>
<dbReference type="EMBL" id="CP158252">
    <property type="protein sequence ID" value="XDJ41797.1"/>
    <property type="molecule type" value="Genomic_DNA"/>
</dbReference>
<dbReference type="GeneID" id="34791254"/>
<evidence type="ECO:0000256" key="2">
    <source>
        <dbReference type="ARBA" id="ARBA00022801"/>
    </source>
</evidence>
<keyword evidence="3 6" id="KW-0347">Helicase</keyword>
<dbReference type="AlphaFoldDB" id="A0AB39CIH4"/>
<protein>
    <recommendedName>
        <fullName evidence="5">DNA 3'-5' helicase II</fullName>
    </recommendedName>
</protein>
<gene>
    <name evidence="8" type="ORF">ABRY99_12830</name>
</gene>
<dbReference type="RefSeq" id="WP_045786176.1">
    <property type="nucleotide sequence ID" value="NZ_CP158252.1"/>
</dbReference>
<dbReference type="GO" id="GO:0003677">
    <property type="term" value="F:DNA binding"/>
    <property type="evidence" value="ECO:0007669"/>
    <property type="project" value="InterPro"/>
</dbReference>
<evidence type="ECO:0000256" key="3">
    <source>
        <dbReference type="ARBA" id="ARBA00022806"/>
    </source>
</evidence>
<dbReference type="PANTHER" id="PTHR11070">
    <property type="entry name" value="UVRD / RECB / PCRA DNA HELICASE FAMILY MEMBER"/>
    <property type="match status" value="1"/>
</dbReference>
<dbReference type="Gene3D" id="1.10.486.10">
    <property type="entry name" value="PCRA, domain 4"/>
    <property type="match status" value="1"/>
</dbReference>
<keyword evidence="4 6" id="KW-0067">ATP-binding</keyword>
<dbReference type="GO" id="GO:0005524">
    <property type="term" value="F:ATP binding"/>
    <property type="evidence" value="ECO:0007669"/>
    <property type="project" value="UniProtKB-UniRule"/>
</dbReference>
<evidence type="ECO:0000259" key="7">
    <source>
        <dbReference type="PROSITE" id="PS51198"/>
    </source>
</evidence>
<keyword evidence="2 6" id="KW-0378">Hydrolase</keyword>
<dbReference type="InterPro" id="IPR014016">
    <property type="entry name" value="UvrD-like_ATP-bd"/>
</dbReference>
<dbReference type="InterPro" id="IPR027417">
    <property type="entry name" value="P-loop_NTPase"/>
</dbReference>
<dbReference type="PROSITE" id="PS51198">
    <property type="entry name" value="UVRD_HELICASE_ATP_BIND"/>
    <property type="match status" value="1"/>
</dbReference>
<dbReference type="Pfam" id="PF00580">
    <property type="entry name" value="UvrD-helicase"/>
    <property type="match status" value="2"/>
</dbReference>
<dbReference type="PANTHER" id="PTHR11070:SF2">
    <property type="entry name" value="ATP-DEPENDENT DNA HELICASE SRS2"/>
    <property type="match status" value="1"/>
</dbReference>
<dbReference type="InterPro" id="IPR003593">
    <property type="entry name" value="AAA+_ATPase"/>
</dbReference>
<organism evidence="8">
    <name type="scientific">Castellaniella ginsengisoli</name>
    <dbReference type="NCBI Taxonomy" id="546114"/>
    <lineage>
        <taxon>Bacteria</taxon>
        <taxon>Pseudomonadati</taxon>
        <taxon>Pseudomonadota</taxon>
        <taxon>Betaproteobacteria</taxon>
        <taxon>Burkholderiales</taxon>
        <taxon>Alcaligenaceae</taxon>
        <taxon>Castellaniella</taxon>
    </lineage>
</organism>
<accession>A0AB39CIH4</accession>
<dbReference type="Pfam" id="PF13538">
    <property type="entry name" value="UvrD_C_2"/>
    <property type="match status" value="1"/>
</dbReference>
<name>A0AB39CIH4_9BURK</name>
<evidence type="ECO:0000256" key="1">
    <source>
        <dbReference type="ARBA" id="ARBA00022741"/>
    </source>
</evidence>